<dbReference type="EC" id="2.3.1.-" evidence="10"/>
<dbReference type="PANTHER" id="PTHR43178">
    <property type="entry name" value="DIHYDROLIPOAMIDE ACETYLTRANSFERASE COMPONENT OF PYRUVATE DEHYDROGENASE COMPLEX"/>
    <property type="match status" value="1"/>
</dbReference>
<evidence type="ECO:0000256" key="8">
    <source>
        <dbReference type="ARBA" id="ARBA00023315"/>
    </source>
</evidence>
<dbReference type="Gene3D" id="3.30.559.10">
    <property type="entry name" value="Chloramphenicol acetyltransferase-like domain"/>
    <property type="match status" value="1"/>
</dbReference>
<dbReference type="FunFam" id="3.30.559.10:FF:000007">
    <property type="entry name" value="Dihydrolipoamide acetyltransferase component of pyruvate dehydrogenase complex"/>
    <property type="match status" value="1"/>
</dbReference>
<comment type="subunit">
    <text evidence="5">Forms a 24-polypeptide structural core with octahedral symmetry. Part of the 2-oxoglutarate dehydrogenase (OGDH) complex composed of E1 (2-oxoglutarate dehydrogenase), E2 (dihydrolipoamide succinyltransferase) and E3 (dihydrolipoamide dehydrogenase); the complex contains multiple copies of the three enzymatic components (E1, E2 and E3).</text>
</comment>
<dbReference type="SUPFAM" id="SSF47005">
    <property type="entry name" value="Peripheral subunit-binding domain of 2-oxo acid dehydrogenase complex"/>
    <property type="match status" value="1"/>
</dbReference>
<evidence type="ECO:0000256" key="4">
    <source>
        <dbReference type="ARBA" id="ARBA00007317"/>
    </source>
</evidence>
<reference evidence="14 15" key="1">
    <citation type="journal article" date="2018" name="Int. J. Syst. Bacteriol.">
        <title>Oceaniradius stylonemae gen. nov., sp. nov., isolated from a red alga, Stylonema cornu-cervi.</title>
        <authorList>
            <person name="Jeong S."/>
        </authorList>
    </citation>
    <scope>NUCLEOTIDE SEQUENCE [LARGE SCALE GENOMIC DNA]</scope>
    <source>
        <strain evidence="14 15">StC1</strain>
    </source>
</reference>
<evidence type="ECO:0000256" key="9">
    <source>
        <dbReference type="ARBA" id="ARBA00052761"/>
    </source>
</evidence>
<dbReference type="InterPro" id="IPR050743">
    <property type="entry name" value="2-oxoacid_DH_E2_comp"/>
</dbReference>
<dbReference type="PROSITE" id="PS51826">
    <property type="entry name" value="PSBD"/>
    <property type="match status" value="1"/>
</dbReference>
<dbReference type="EMBL" id="QFWV02000005">
    <property type="protein sequence ID" value="RKF06901.1"/>
    <property type="molecule type" value="Genomic_DNA"/>
</dbReference>
<dbReference type="AlphaFoldDB" id="A0A3A8AMG8"/>
<dbReference type="PROSITE" id="PS50968">
    <property type="entry name" value="BIOTINYL_LIPOYL"/>
    <property type="match status" value="1"/>
</dbReference>
<dbReference type="PANTHER" id="PTHR43178:SF5">
    <property type="entry name" value="LIPOAMIDE ACYLTRANSFERASE COMPONENT OF BRANCHED-CHAIN ALPHA-KETO ACID DEHYDROGENASE COMPLEX, MITOCHONDRIAL"/>
    <property type="match status" value="1"/>
</dbReference>
<evidence type="ECO:0000313" key="15">
    <source>
        <dbReference type="Proteomes" id="UP000246132"/>
    </source>
</evidence>
<comment type="caution">
    <text evidence="14">The sequence shown here is derived from an EMBL/GenBank/DDBJ whole genome shotgun (WGS) entry which is preliminary data.</text>
</comment>
<dbReference type="InterPro" id="IPR011053">
    <property type="entry name" value="Single_hybrid_motif"/>
</dbReference>
<keyword evidence="15" id="KW-1185">Reference proteome</keyword>
<comment type="function">
    <text evidence="2">E2 component of the 2-oxoglutarate dehydrogenase (OGDH) complex which catalyzes the second step in the conversion of 2-oxoglutarate to succinyl-CoA and CO(2).</text>
</comment>
<keyword evidence="6 10" id="KW-0808">Transferase</keyword>
<name>A0A3A8AMG8_9HYPH</name>
<dbReference type="Pfam" id="PF00198">
    <property type="entry name" value="2-oxoacid_dh"/>
    <property type="match status" value="1"/>
</dbReference>
<evidence type="ECO:0000256" key="11">
    <source>
        <dbReference type="SAM" id="MobiDB-lite"/>
    </source>
</evidence>
<dbReference type="SUPFAM" id="SSF51230">
    <property type="entry name" value="Single hybrid motif"/>
    <property type="match status" value="1"/>
</dbReference>
<dbReference type="Proteomes" id="UP000246132">
    <property type="component" value="Unassembled WGS sequence"/>
</dbReference>
<dbReference type="Pfam" id="PF02817">
    <property type="entry name" value="E3_binding"/>
    <property type="match status" value="1"/>
</dbReference>
<dbReference type="Pfam" id="PF00364">
    <property type="entry name" value="Biotin_lipoyl"/>
    <property type="match status" value="1"/>
</dbReference>
<dbReference type="InterPro" id="IPR036625">
    <property type="entry name" value="E3-bd_dom_sf"/>
</dbReference>
<dbReference type="SUPFAM" id="SSF52777">
    <property type="entry name" value="CoA-dependent acyltransferases"/>
    <property type="match status" value="1"/>
</dbReference>
<keyword evidence="8 10" id="KW-0012">Acyltransferase</keyword>
<dbReference type="GO" id="GO:0016407">
    <property type="term" value="F:acetyltransferase activity"/>
    <property type="evidence" value="ECO:0007669"/>
    <property type="project" value="TreeGrafter"/>
</dbReference>
<dbReference type="GO" id="GO:0005737">
    <property type="term" value="C:cytoplasm"/>
    <property type="evidence" value="ECO:0007669"/>
    <property type="project" value="TreeGrafter"/>
</dbReference>
<evidence type="ECO:0000256" key="3">
    <source>
        <dbReference type="ARBA" id="ARBA00005145"/>
    </source>
</evidence>
<feature type="domain" description="Lipoyl-binding" evidence="12">
    <location>
        <begin position="3"/>
        <end position="78"/>
    </location>
</feature>
<evidence type="ECO:0000259" key="12">
    <source>
        <dbReference type="PROSITE" id="PS50968"/>
    </source>
</evidence>
<evidence type="ECO:0000313" key="14">
    <source>
        <dbReference type="EMBL" id="RKF06901.1"/>
    </source>
</evidence>
<evidence type="ECO:0000256" key="5">
    <source>
        <dbReference type="ARBA" id="ARBA00011666"/>
    </source>
</evidence>
<proteinExistence type="inferred from homology"/>
<protein>
    <recommendedName>
        <fullName evidence="10">Dihydrolipoamide acetyltransferase component of pyruvate dehydrogenase complex</fullName>
        <ecNumber evidence="10">2.3.1.-</ecNumber>
    </recommendedName>
</protein>
<dbReference type="GO" id="GO:0031405">
    <property type="term" value="F:lipoic acid binding"/>
    <property type="evidence" value="ECO:0007669"/>
    <property type="project" value="TreeGrafter"/>
</dbReference>
<dbReference type="PROSITE" id="PS00189">
    <property type="entry name" value="LIPOYL"/>
    <property type="match status" value="1"/>
</dbReference>
<dbReference type="RefSeq" id="WP_109766547.1">
    <property type="nucleotide sequence ID" value="NZ_JASHJV010000003.1"/>
</dbReference>
<evidence type="ECO:0000256" key="7">
    <source>
        <dbReference type="ARBA" id="ARBA00022823"/>
    </source>
</evidence>
<dbReference type="CDD" id="cd06849">
    <property type="entry name" value="lipoyl_domain"/>
    <property type="match status" value="1"/>
</dbReference>
<dbReference type="InterPro" id="IPR001078">
    <property type="entry name" value="2-oxoacid_DH_actylTfrase"/>
</dbReference>
<gene>
    <name evidence="14" type="ORF">DEM25_009685</name>
</gene>
<organism evidence="14 15">
    <name type="scientific">Oceaniradius stylonematis</name>
    <dbReference type="NCBI Taxonomy" id="2184161"/>
    <lineage>
        <taxon>Bacteria</taxon>
        <taxon>Pseudomonadati</taxon>
        <taxon>Pseudomonadota</taxon>
        <taxon>Alphaproteobacteria</taxon>
        <taxon>Hyphomicrobiales</taxon>
        <taxon>Ahrensiaceae</taxon>
        <taxon>Oceaniradius</taxon>
    </lineage>
</organism>
<dbReference type="Gene3D" id="2.40.50.100">
    <property type="match status" value="1"/>
</dbReference>
<feature type="compositionally biased region" description="Acidic residues" evidence="11">
    <location>
        <begin position="79"/>
        <end position="89"/>
    </location>
</feature>
<sequence>MGVYTIMLPDVGEGIAEAELVEWNVAVGDTVREDDVLGTVMTDKAAVEVPSTVTGRVVWLAGQPGDTLAIGSKFIQLDIDGEGDDEPAGDDAPAAEAKAEEEAVLEAASAAPAEPEPQPAGRGSPSPEPQPVPRRAERAPAPVPRPLAAPAIRKRAREAGVDLRQVAGTGPAGRIGHDDLDAFIAGGGRQGAGKVRRLATGTTTRKVVGMRRRIAEKMALSKSRIPHITIVEEIDVTALEALRAQLNAQHAPERGKLTVLPFIATALVRGIEAHPGMNARFDDEAGEIEEHAAVHIGIATQTEAGLAVPVISHAEARTLWDLAAEIDRLATTTRDGKATRDELTGSTITITSLGPLGAIATTPIINHPEVAIVGVNKMAMRPIWDGAAFQPRMMMNLSCSFDHRVIDGWDAANFVRTLKTHLETPALLFMEAGQ</sequence>
<evidence type="ECO:0000256" key="10">
    <source>
        <dbReference type="RuleBase" id="RU003423"/>
    </source>
</evidence>
<comment type="catalytic activity">
    <reaction evidence="9">
        <text>N(6)-[(R)-dihydrolipoyl]-L-lysyl-[protein] + succinyl-CoA = N(6)-[(R)-S(8)-succinyldihydrolipoyl]-L-lysyl-[protein] + CoA</text>
        <dbReference type="Rhea" id="RHEA:15213"/>
        <dbReference type="Rhea" id="RHEA-COMP:10475"/>
        <dbReference type="Rhea" id="RHEA-COMP:20092"/>
        <dbReference type="ChEBI" id="CHEBI:57287"/>
        <dbReference type="ChEBI" id="CHEBI:57292"/>
        <dbReference type="ChEBI" id="CHEBI:83100"/>
        <dbReference type="ChEBI" id="CHEBI:83120"/>
        <dbReference type="EC" id="2.3.1.61"/>
    </reaction>
</comment>
<comment type="pathway">
    <text evidence="3">Amino-acid degradation; L-lysine degradation via saccharopine pathway; glutaryl-CoA from L-lysine: step 6/6.</text>
</comment>
<dbReference type="InterPro" id="IPR004167">
    <property type="entry name" value="PSBD"/>
</dbReference>
<feature type="domain" description="Peripheral subunit-binding (PSBD)" evidence="13">
    <location>
        <begin position="147"/>
        <end position="184"/>
    </location>
</feature>
<evidence type="ECO:0000256" key="1">
    <source>
        <dbReference type="ARBA" id="ARBA00001938"/>
    </source>
</evidence>
<dbReference type="GO" id="GO:0004149">
    <property type="term" value="F:dihydrolipoyllysine-residue succinyltransferase activity"/>
    <property type="evidence" value="ECO:0007669"/>
    <property type="project" value="UniProtKB-EC"/>
</dbReference>
<evidence type="ECO:0000259" key="13">
    <source>
        <dbReference type="PROSITE" id="PS51826"/>
    </source>
</evidence>
<dbReference type="InterPro" id="IPR003016">
    <property type="entry name" value="2-oxoA_DH_lipoyl-BS"/>
</dbReference>
<keyword evidence="7 10" id="KW-0450">Lipoyl</keyword>
<accession>A0A3A8AMG8</accession>
<dbReference type="InterPro" id="IPR000089">
    <property type="entry name" value="Biotin_lipoyl"/>
</dbReference>
<feature type="region of interest" description="Disordered" evidence="11">
    <location>
        <begin position="79"/>
        <end position="151"/>
    </location>
</feature>
<comment type="cofactor">
    <cofactor evidence="1 10">
        <name>(R)-lipoate</name>
        <dbReference type="ChEBI" id="CHEBI:83088"/>
    </cofactor>
</comment>
<dbReference type="Gene3D" id="4.10.320.10">
    <property type="entry name" value="E3-binding domain"/>
    <property type="match status" value="1"/>
</dbReference>
<evidence type="ECO:0000256" key="6">
    <source>
        <dbReference type="ARBA" id="ARBA00022679"/>
    </source>
</evidence>
<dbReference type="OrthoDB" id="9805770at2"/>
<dbReference type="InterPro" id="IPR023213">
    <property type="entry name" value="CAT-like_dom_sf"/>
</dbReference>
<evidence type="ECO:0000256" key="2">
    <source>
        <dbReference type="ARBA" id="ARBA00004052"/>
    </source>
</evidence>
<comment type="similarity">
    <text evidence="4 10">Belongs to the 2-oxoacid dehydrogenase family.</text>
</comment>